<comment type="caution">
    <text evidence="1">The sequence shown here is derived from an EMBL/GenBank/DDBJ whole genome shotgun (WGS) entry which is preliminary data.</text>
</comment>
<keyword evidence="2" id="KW-1185">Reference proteome</keyword>
<dbReference type="EMBL" id="AVOT02002777">
    <property type="protein sequence ID" value="MBW0471487.1"/>
    <property type="molecule type" value="Genomic_DNA"/>
</dbReference>
<dbReference type="Proteomes" id="UP000765509">
    <property type="component" value="Unassembled WGS sequence"/>
</dbReference>
<accession>A0A9Q3BU29</accession>
<dbReference type="OrthoDB" id="8067401at2759"/>
<proteinExistence type="predicted"/>
<protein>
    <submittedName>
        <fullName evidence="1">Uncharacterized protein</fullName>
    </submittedName>
</protein>
<sequence length="86" mass="9680">MTIANTAVNIYRNTDGLSRLALANTTGSPAYLPLEEEQKMEIEEINITEIGIELFEEVRGSYKQDNNFHTLTSLLDKDCKDTELAN</sequence>
<organism evidence="1 2">
    <name type="scientific">Austropuccinia psidii MF-1</name>
    <dbReference type="NCBI Taxonomy" id="1389203"/>
    <lineage>
        <taxon>Eukaryota</taxon>
        <taxon>Fungi</taxon>
        <taxon>Dikarya</taxon>
        <taxon>Basidiomycota</taxon>
        <taxon>Pucciniomycotina</taxon>
        <taxon>Pucciniomycetes</taxon>
        <taxon>Pucciniales</taxon>
        <taxon>Sphaerophragmiaceae</taxon>
        <taxon>Austropuccinia</taxon>
    </lineage>
</organism>
<evidence type="ECO:0000313" key="1">
    <source>
        <dbReference type="EMBL" id="MBW0471487.1"/>
    </source>
</evidence>
<gene>
    <name evidence="1" type="ORF">O181_011202</name>
</gene>
<name>A0A9Q3BU29_9BASI</name>
<dbReference type="AlphaFoldDB" id="A0A9Q3BU29"/>
<reference evidence="1" key="1">
    <citation type="submission" date="2021-03" db="EMBL/GenBank/DDBJ databases">
        <title>Draft genome sequence of rust myrtle Austropuccinia psidii MF-1, a brazilian biotype.</title>
        <authorList>
            <person name="Quecine M.C."/>
            <person name="Pachon D.M.R."/>
            <person name="Bonatelli M.L."/>
            <person name="Correr F.H."/>
            <person name="Franceschini L.M."/>
            <person name="Leite T.F."/>
            <person name="Margarido G.R.A."/>
            <person name="Almeida C.A."/>
            <person name="Ferrarezi J.A."/>
            <person name="Labate C.A."/>
        </authorList>
    </citation>
    <scope>NUCLEOTIDE SEQUENCE</scope>
    <source>
        <strain evidence="1">MF-1</strain>
    </source>
</reference>
<evidence type="ECO:0000313" key="2">
    <source>
        <dbReference type="Proteomes" id="UP000765509"/>
    </source>
</evidence>